<dbReference type="InterPro" id="IPR001851">
    <property type="entry name" value="ABC_transp_permease"/>
</dbReference>
<dbReference type="Proteomes" id="UP000295680">
    <property type="component" value="Unassembled WGS sequence"/>
</dbReference>
<proteinExistence type="inferred from homology"/>
<evidence type="ECO:0000256" key="7">
    <source>
        <dbReference type="ARBA" id="ARBA00023136"/>
    </source>
</evidence>
<accession>A0A4R2J7E3</accession>
<feature type="transmembrane region" description="Helical" evidence="9">
    <location>
        <begin position="187"/>
        <end position="208"/>
    </location>
</feature>
<dbReference type="GO" id="GO:0006865">
    <property type="term" value="P:amino acid transport"/>
    <property type="evidence" value="ECO:0007669"/>
    <property type="project" value="UniProtKB-KW"/>
</dbReference>
<gene>
    <name evidence="10" type="ORF">EV192_10927</name>
</gene>
<protein>
    <submittedName>
        <fullName evidence="10">Branched-chain amino acid transport system permease protein</fullName>
    </submittedName>
</protein>
<dbReference type="RefSeq" id="WP_207926422.1">
    <property type="nucleotide sequence ID" value="NZ_SLWS01000009.1"/>
</dbReference>
<reference evidence="10 11" key="1">
    <citation type="submission" date="2019-03" db="EMBL/GenBank/DDBJ databases">
        <title>Genomic Encyclopedia of Type Strains, Phase IV (KMG-IV): sequencing the most valuable type-strain genomes for metagenomic binning, comparative biology and taxonomic classification.</title>
        <authorList>
            <person name="Goeker M."/>
        </authorList>
    </citation>
    <scope>NUCLEOTIDE SEQUENCE [LARGE SCALE GENOMIC DNA]</scope>
    <source>
        <strain evidence="10 11">DSM 45934</strain>
    </source>
</reference>
<feature type="transmembrane region" description="Helical" evidence="9">
    <location>
        <begin position="220"/>
        <end position="243"/>
    </location>
</feature>
<keyword evidence="2" id="KW-0813">Transport</keyword>
<dbReference type="EMBL" id="SLWS01000009">
    <property type="protein sequence ID" value="TCO54047.1"/>
    <property type="molecule type" value="Genomic_DNA"/>
</dbReference>
<dbReference type="PANTHER" id="PTHR11795:SF442">
    <property type="entry name" value="ABC TRANSPORTER ATP-BINDING PROTEIN"/>
    <property type="match status" value="1"/>
</dbReference>
<comment type="subcellular location">
    <subcellularLocation>
        <location evidence="1">Cell membrane</location>
        <topology evidence="1">Multi-pass membrane protein</topology>
    </subcellularLocation>
</comment>
<sequence>MDAYFVPAVDGVAYGLLLFVVAAGLTLAFGTGGVLNLTHGMLYALGAYAAALLSDGTWTAMAIAVAAGCVAGCGGGALVAALTAPLARRGHLAQAVLTAGLALVCGDFMISLFGPNDLPVAIPAALDSTVDLAGHRYPAYRLVFIVVALAIAVVGRLVLTGTRQGALVRAAVDDPDMVAALGSNPRLIHFAVLTSAGGLAGLAGSLGAPILGPSPHTSDIVLLLSLVIVVLGGLGSIGGALLASVAVGEIQTLGVAVAPALAPYLLFLAMAGALVLRARRSPLGTSRAA</sequence>
<dbReference type="InterPro" id="IPR052157">
    <property type="entry name" value="BCAA_transport_permease"/>
</dbReference>
<feature type="transmembrane region" description="Helical" evidence="9">
    <location>
        <begin position="12"/>
        <end position="30"/>
    </location>
</feature>
<evidence type="ECO:0000256" key="8">
    <source>
        <dbReference type="ARBA" id="ARBA00037998"/>
    </source>
</evidence>
<comment type="caution">
    <text evidence="10">The sequence shown here is derived from an EMBL/GenBank/DDBJ whole genome shotgun (WGS) entry which is preliminary data.</text>
</comment>
<keyword evidence="11" id="KW-1185">Reference proteome</keyword>
<feature type="transmembrane region" description="Helical" evidence="9">
    <location>
        <begin position="255"/>
        <end position="276"/>
    </location>
</feature>
<keyword evidence="5" id="KW-0029">Amino-acid transport</keyword>
<feature type="transmembrane region" description="Helical" evidence="9">
    <location>
        <begin position="95"/>
        <end position="114"/>
    </location>
</feature>
<evidence type="ECO:0000313" key="10">
    <source>
        <dbReference type="EMBL" id="TCO54047.1"/>
    </source>
</evidence>
<feature type="transmembrane region" description="Helical" evidence="9">
    <location>
        <begin position="139"/>
        <end position="159"/>
    </location>
</feature>
<dbReference type="AlphaFoldDB" id="A0A4R2J7E3"/>
<dbReference type="GO" id="GO:0005886">
    <property type="term" value="C:plasma membrane"/>
    <property type="evidence" value="ECO:0007669"/>
    <property type="project" value="UniProtKB-SubCell"/>
</dbReference>
<evidence type="ECO:0000256" key="1">
    <source>
        <dbReference type="ARBA" id="ARBA00004651"/>
    </source>
</evidence>
<dbReference type="PANTHER" id="PTHR11795">
    <property type="entry name" value="BRANCHED-CHAIN AMINO ACID TRANSPORT SYSTEM PERMEASE PROTEIN LIVH"/>
    <property type="match status" value="1"/>
</dbReference>
<evidence type="ECO:0000256" key="2">
    <source>
        <dbReference type="ARBA" id="ARBA00022448"/>
    </source>
</evidence>
<dbReference type="Pfam" id="PF02653">
    <property type="entry name" value="BPD_transp_2"/>
    <property type="match status" value="1"/>
</dbReference>
<evidence type="ECO:0000256" key="5">
    <source>
        <dbReference type="ARBA" id="ARBA00022970"/>
    </source>
</evidence>
<dbReference type="CDD" id="cd06582">
    <property type="entry name" value="TM_PBP1_LivH_like"/>
    <property type="match status" value="1"/>
</dbReference>
<dbReference type="GO" id="GO:0022857">
    <property type="term" value="F:transmembrane transporter activity"/>
    <property type="evidence" value="ECO:0007669"/>
    <property type="project" value="InterPro"/>
</dbReference>
<organism evidence="10 11">
    <name type="scientific">Actinocrispum wychmicini</name>
    <dbReference type="NCBI Taxonomy" id="1213861"/>
    <lineage>
        <taxon>Bacteria</taxon>
        <taxon>Bacillati</taxon>
        <taxon>Actinomycetota</taxon>
        <taxon>Actinomycetes</taxon>
        <taxon>Pseudonocardiales</taxon>
        <taxon>Pseudonocardiaceae</taxon>
        <taxon>Actinocrispum</taxon>
    </lineage>
</organism>
<keyword evidence="4 9" id="KW-0812">Transmembrane</keyword>
<evidence type="ECO:0000256" key="6">
    <source>
        <dbReference type="ARBA" id="ARBA00022989"/>
    </source>
</evidence>
<evidence type="ECO:0000256" key="4">
    <source>
        <dbReference type="ARBA" id="ARBA00022692"/>
    </source>
</evidence>
<keyword evidence="6 9" id="KW-1133">Transmembrane helix</keyword>
<keyword evidence="7 9" id="KW-0472">Membrane</keyword>
<feature type="transmembrane region" description="Helical" evidence="9">
    <location>
        <begin position="60"/>
        <end position="83"/>
    </location>
</feature>
<evidence type="ECO:0000313" key="11">
    <source>
        <dbReference type="Proteomes" id="UP000295680"/>
    </source>
</evidence>
<evidence type="ECO:0000256" key="3">
    <source>
        <dbReference type="ARBA" id="ARBA00022475"/>
    </source>
</evidence>
<evidence type="ECO:0000256" key="9">
    <source>
        <dbReference type="SAM" id="Phobius"/>
    </source>
</evidence>
<keyword evidence="3" id="KW-1003">Cell membrane</keyword>
<name>A0A4R2J7E3_9PSEU</name>
<comment type="similarity">
    <text evidence="8">Belongs to the binding-protein-dependent transport system permease family. LivHM subfamily.</text>
</comment>